<gene>
    <name evidence="1" type="ORF">AN2V17_04280</name>
</gene>
<evidence type="ECO:0000313" key="2">
    <source>
        <dbReference type="Proteomes" id="UP001374599"/>
    </source>
</evidence>
<sequence>MEGYMTGVENSHIAIKNGMTYETPEFASYSTDIKIAPQVATGALYGDNAARATQAKTTKYIVTATFTNLPLALKAKILGHQYSNGQMITKSTDKAPKMAYGFNFTKENGAKRYVWLYNGQWQENEENGQSESENINFQTVTLTGEFIVREDNTFKMTLDTDSPGYNPQKAANWYKAVQEFEEDTTEPTLVSSVPADAATGVAIDSTITLTFNKAMNLNTLNNILVVDELVNDVDTTIALSDDYKTVTITPKANLGANMLHNVILNKLMDTAGNTLPYTTIDFTTA</sequence>
<keyword evidence="2" id="KW-1185">Reference proteome</keyword>
<proteinExistence type="predicted"/>
<comment type="caution">
    <text evidence="1">The sequence shown here is derived from an EMBL/GenBank/DDBJ whole genome shotgun (WGS) entry which is preliminary data.</text>
</comment>
<evidence type="ECO:0000313" key="1">
    <source>
        <dbReference type="EMBL" id="GMQ61200.1"/>
    </source>
</evidence>
<dbReference type="Proteomes" id="UP001374599">
    <property type="component" value="Unassembled WGS sequence"/>
</dbReference>
<accession>A0ACB5UEA7</accession>
<organism evidence="1 2">
    <name type="scientific">Vallitalea maricola</name>
    <dbReference type="NCBI Taxonomy" id="3074433"/>
    <lineage>
        <taxon>Bacteria</taxon>
        <taxon>Bacillati</taxon>
        <taxon>Bacillota</taxon>
        <taxon>Clostridia</taxon>
        <taxon>Lachnospirales</taxon>
        <taxon>Vallitaleaceae</taxon>
        <taxon>Vallitalea</taxon>
    </lineage>
</organism>
<name>A0ACB5UEA7_9FIRM</name>
<protein>
    <submittedName>
        <fullName evidence="1">Uncharacterized protein</fullName>
    </submittedName>
</protein>
<reference evidence="1" key="1">
    <citation type="submission" date="2023-09" db="EMBL/GenBank/DDBJ databases">
        <title>Vallitalea sediminicola and Vallitalea maricola sp. nov., anaerobic bacteria isolated from marine sediment.</title>
        <authorList>
            <person name="Hirano S."/>
            <person name="Maeda A."/>
            <person name="Terahara T."/>
            <person name="Mori K."/>
            <person name="Hamada M."/>
            <person name="Matsumoto R."/>
            <person name="Kobayashi T."/>
        </authorList>
    </citation>
    <scope>NUCLEOTIDE SEQUENCE</scope>
    <source>
        <strain evidence="1">AN17-2</strain>
    </source>
</reference>
<dbReference type="EMBL" id="BTPU01000005">
    <property type="protein sequence ID" value="GMQ61200.1"/>
    <property type="molecule type" value="Genomic_DNA"/>
</dbReference>